<keyword evidence="2" id="KW-0472">Membrane</keyword>
<evidence type="ECO:0000313" key="3">
    <source>
        <dbReference type="EMBL" id="ACL46653.1"/>
    </source>
</evidence>
<dbReference type="NCBIfam" id="NF038305">
    <property type="entry name" value="HpsJ_fam"/>
    <property type="match status" value="1"/>
</dbReference>
<feature type="transmembrane region" description="Helical" evidence="2">
    <location>
        <begin position="96"/>
        <end position="118"/>
    </location>
</feature>
<accession>B8HYJ9</accession>
<feature type="transmembrane region" description="Helical" evidence="2">
    <location>
        <begin position="218"/>
        <end position="237"/>
    </location>
</feature>
<keyword evidence="2" id="KW-0812">Transmembrane</keyword>
<dbReference type="InterPro" id="IPR047709">
    <property type="entry name" value="HpsJ-like"/>
</dbReference>
<dbReference type="HOGENOM" id="CLU_093778_0_0_3"/>
<keyword evidence="1" id="KW-0175">Coiled coil</keyword>
<keyword evidence="2" id="KW-1133">Transmembrane helix</keyword>
<sequence length="241" mass="26858">MEESQIKPPAPLAAQILKVVGVLLFLTFLVDFCLLLIAPQLDNPQWQSTIMNQLIDRGVTPLLGFGFLYTGFWIETSTHQNGSGIGKQATWQDSRFWAFVVSSLLGLLFLLLIPLYLGTTGQLADQAMAQINQQAIQAEVQIDQKQKQLKALAGNPQVEQLLKSNQLPPDQQAILQQLQQDPQALEKQAGQAREQIRTSQNQALEQTRRETLLGRLRGSLRSFLLAIGFITIGWGGLRESR</sequence>
<evidence type="ECO:0000256" key="1">
    <source>
        <dbReference type="SAM" id="Coils"/>
    </source>
</evidence>
<organism evidence="3">
    <name type="scientific">Cyanothece sp. (strain PCC 7425 / ATCC 29141)</name>
    <dbReference type="NCBI Taxonomy" id="395961"/>
    <lineage>
        <taxon>Bacteria</taxon>
        <taxon>Bacillati</taxon>
        <taxon>Cyanobacteriota</taxon>
        <taxon>Cyanophyceae</taxon>
        <taxon>Gomontiellales</taxon>
        <taxon>Cyanothecaceae</taxon>
        <taxon>Cyanothece</taxon>
    </lineage>
</organism>
<proteinExistence type="predicted"/>
<name>B8HYJ9_CYAP4</name>
<dbReference type="STRING" id="395961.Cyan7425_4343"/>
<dbReference type="KEGG" id="cyn:Cyan7425_4343"/>
<dbReference type="EMBL" id="CP001344">
    <property type="protein sequence ID" value="ACL46653.1"/>
    <property type="molecule type" value="Genomic_DNA"/>
</dbReference>
<dbReference type="OrthoDB" id="532366at2"/>
<protein>
    <submittedName>
        <fullName evidence="3">Uncharacterized protein</fullName>
    </submittedName>
</protein>
<gene>
    <name evidence="3" type="ordered locus">Cyan7425_4343</name>
</gene>
<dbReference type="AlphaFoldDB" id="B8HYJ9"/>
<feature type="transmembrane region" description="Helical" evidence="2">
    <location>
        <begin position="12"/>
        <end position="37"/>
    </location>
</feature>
<evidence type="ECO:0000256" key="2">
    <source>
        <dbReference type="SAM" id="Phobius"/>
    </source>
</evidence>
<dbReference type="eggNOG" id="COG4487">
    <property type="taxonomic scope" value="Bacteria"/>
</dbReference>
<feature type="transmembrane region" description="Helical" evidence="2">
    <location>
        <begin position="58"/>
        <end position="76"/>
    </location>
</feature>
<reference evidence="3" key="1">
    <citation type="submission" date="2009-01" db="EMBL/GenBank/DDBJ databases">
        <title>Complete sequence of chromosome Cyanothece sp. PCC 7425.</title>
        <authorList>
            <consortium name="US DOE Joint Genome Institute"/>
            <person name="Lucas S."/>
            <person name="Copeland A."/>
            <person name="Lapidus A."/>
            <person name="Glavina del Rio T."/>
            <person name="Dalin E."/>
            <person name="Tice H."/>
            <person name="Bruce D."/>
            <person name="Goodwin L."/>
            <person name="Pitluck S."/>
            <person name="Sims D."/>
            <person name="Meineke L."/>
            <person name="Brettin T."/>
            <person name="Detter J.C."/>
            <person name="Han C."/>
            <person name="Larimer F."/>
            <person name="Land M."/>
            <person name="Hauser L."/>
            <person name="Kyrpides N."/>
            <person name="Ovchinnikova G."/>
            <person name="Liberton M."/>
            <person name="Stoeckel J."/>
            <person name="Banerjee A."/>
            <person name="Singh A."/>
            <person name="Page L."/>
            <person name="Sato H."/>
            <person name="Zhao L."/>
            <person name="Sherman L."/>
            <person name="Pakrasi H."/>
            <person name="Richardson P."/>
        </authorList>
    </citation>
    <scope>NUCLEOTIDE SEQUENCE</scope>
    <source>
        <strain evidence="3">PCC 7425</strain>
    </source>
</reference>
<feature type="coiled-coil region" evidence="1">
    <location>
        <begin position="128"/>
        <end position="195"/>
    </location>
</feature>